<gene>
    <name evidence="1" type="ORF">HFM93_04960</name>
</gene>
<organism evidence="1 2">
    <name type="scientific">Faecalicatena fissicatena</name>
    <dbReference type="NCBI Taxonomy" id="290055"/>
    <lineage>
        <taxon>Bacteria</taxon>
        <taxon>Bacillati</taxon>
        <taxon>Bacillota</taxon>
        <taxon>Clostridia</taxon>
        <taxon>Lachnospirales</taxon>
        <taxon>Lachnospiraceae</taxon>
        <taxon>Faecalicatena</taxon>
    </lineage>
</organism>
<dbReference type="EMBL" id="JAAWUZ010000012">
    <property type="protein sequence ID" value="NSG29643.1"/>
    <property type="molecule type" value="Genomic_DNA"/>
</dbReference>
<keyword evidence="2" id="KW-1185">Reference proteome</keyword>
<comment type="caution">
    <text evidence="1">The sequence shown here is derived from an EMBL/GenBank/DDBJ whole genome shotgun (WGS) entry which is preliminary data.</text>
</comment>
<evidence type="ECO:0000313" key="2">
    <source>
        <dbReference type="Proteomes" id="UP000821846"/>
    </source>
</evidence>
<reference evidence="1 2" key="1">
    <citation type="journal article" date="2020" name="Cell Host Microbe">
        <title>Functional and Genomic Variation between Human-Derived Isolates of Lachnospiraceae Reveals Inter- and Intra-Species Diversity.</title>
        <authorList>
            <person name="Sorbara M.T."/>
            <person name="Littmann E.R."/>
            <person name="Fontana E."/>
            <person name="Moody T.U."/>
            <person name="Kohout C.E."/>
            <person name="Gjonbalaj M."/>
            <person name="Eaton V."/>
            <person name="Seok R."/>
            <person name="Leiner I.M."/>
            <person name="Pamer E.G."/>
        </authorList>
    </citation>
    <scope>NUCLEOTIDE SEQUENCE [LARGE SCALE GENOMIC DNA]</scope>
    <source>
        <strain evidence="1 2">MSK.14.16</strain>
    </source>
</reference>
<dbReference type="Proteomes" id="UP000821846">
    <property type="component" value="Unassembled WGS sequence"/>
</dbReference>
<evidence type="ECO:0000313" key="1">
    <source>
        <dbReference type="EMBL" id="NSG29643.1"/>
    </source>
</evidence>
<accession>A0ABX2GW38</accession>
<dbReference type="RefSeq" id="WP_173865685.1">
    <property type="nucleotide sequence ID" value="NZ_JAAWUU010000005.1"/>
</dbReference>
<name>A0ABX2GW38_9FIRM</name>
<protein>
    <submittedName>
        <fullName evidence="1">Uncharacterized protein</fullName>
    </submittedName>
</protein>
<proteinExistence type="predicted"/>
<sequence>MVTPFLNARDFIFQAQNKTDLEEQKLLLQKAFDQLTTATNAVYTDLKTSADHLAKLTIRSFFRNTKQIQNYMNFLALDMQLATKFVGVYMQVLDYLGDNQSVQLISARYQYVLKDFFTKGIGKKNISADEILQMNYPYTESNRFC</sequence>